<dbReference type="InterPro" id="IPR036508">
    <property type="entry name" value="Chitin-bd_dom_sf"/>
</dbReference>
<dbReference type="SMART" id="SM00494">
    <property type="entry name" value="ChtBD2"/>
    <property type="match status" value="1"/>
</dbReference>
<protein>
    <submittedName>
        <fullName evidence="4">Chitin-binding type-2 domain-containing protein</fullName>
    </submittedName>
</protein>
<evidence type="ECO:0000259" key="2">
    <source>
        <dbReference type="PROSITE" id="PS50940"/>
    </source>
</evidence>
<feature type="compositionally biased region" description="Polar residues" evidence="1">
    <location>
        <begin position="323"/>
        <end position="360"/>
    </location>
</feature>
<name>A0A915L796_ROMCU</name>
<sequence>MNVSSDLQLNDDIAFASFDALVGDLLNLTSNASEVISTSKSLSSSSTAMMIGETTTQDITDFILDDFTSKSTGMSASEDDLSFAAFDSINIQASNPSNVTDQSSPMTSSSDLMKSDNTTHPQSNITLVILSDELSDFNFDASNFSTSDKDNSEMSTVMSHTGKKKSSESSESSSAETSTLPDIANNITDSIMIDVLDSMNNTNTTISLMADDLSDSGESSDLAVTVTLSQRSTKLTRSSDATQAEATVALSAESSVESQENNDSSPQVSSVAPASSSSGDSAELALTRVSISATLTDIASSGEDNSSATTTTNSSNDSSDTTVVNQGPSSSATTEDVTTGSAVDSKSQENAEAGSTTNAKDSILDKSSKKSSESNENESREESESAEVSPSSPEPTAKSRKPPTSLVPAFDCQGKEEGPYANPHRKCSHYFYLCADDEYFVQFCPANMYYDKTRFLCDGFDNVFDCSGVRHTRPPAAAKITTPS</sequence>
<reference evidence="4" key="1">
    <citation type="submission" date="2022-11" db="UniProtKB">
        <authorList>
            <consortium name="WormBaseParasite"/>
        </authorList>
    </citation>
    <scope>IDENTIFICATION</scope>
</reference>
<dbReference type="PROSITE" id="PS50940">
    <property type="entry name" value="CHIT_BIND_II"/>
    <property type="match status" value="1"/>
</dbReference>
<feature type="region of interest" description="Disordered" evidence="1">
    <location>
        <begin position="247"/>
        <end position="281"/>
    </location>
</feature>
<proteinExistence type="predicted"/>
<dbReference type="WBParaSite" id="nRc.2.0.1.t46909-RA">
    <property type="protein sequence ID" value="nRc.2.0.1.t46909-RA"/>
    <property type="gene ID" value="nRc.2.0.1.g46909"/>
</dbReference>
<feature type="region of interest" description="Disordered" evidence="1">
    <location>
        <begin position="300"/>
        <end position="408"/>
    </location>
</feature>
<feature type="compositionally biased region" description="Polar residues" evidence="1">
    <location>
        <begin position="252"/>
        <end position="262"/>
    </location>
</feature>
<evidence type="ECO:0000256" key="1">
    <source>
        <dbReference type="SAM" id="MobiDB-lite"/>
    </source>
</evidence>
<feature type="region of interest" description="Disordered" evidence="1">
    <location>
        <begin position="145"/>
        <end position="181"/>
    </location>
</feature>
<dbReference type="OMA" id="MTTERNI"/>
<dbReference type="GO" id="GO:0008061">
    <property type="term" value="F:chitin binding"/>
    <property type="evidence" value="ECO:0007669"/>
    <property type="project" value="InterPro"/>
</dbReference>
<feature type="region of interest" description="Disordered" evidence="1">
    <location>
        <begin position="94"/>
        <end position="118"/>
    </location>
</feature>
<dbReference type="SUPFAM" id="SSF57625">
    <property type="entry name" value="Invertebrate chitin-binding proteins"/>
    <property type="match status" value="1"/>
</dbReference>
<dbReference type="Proteomes" id="UP000887565">
    <property type="component" value="Unplaced"/>
</dbReference>
<feature type="compositionally biased region" description="Low complexity" evidence="1">
    <location>
        <begin position="263"/>
        <end position="281"/>
    </location>
</feature>
<feature type="compositionally biased region" description="Basic and acidic residues" evidence="1">
    <location>
        <begin position="362"/>
        <end position="383"/>
    </location>
</feature>
<dbReference type="InterPro" id="IPR002557">
    <property type="entry name" value="Chitin-bd_dom"/>
</dbReference>
<feature type="domain" description="Chitin-binding type-2" evidence="2">
    <location>
        <begin position="409"/>
        <end position="468"/>
    </location>
</feature>
<organism evidence="3 4">
    <name type="scientific">Romanomermis culicivorax</name>
    <name type="common">Nematode worm</name>
    <dbReference type="NCBI Taxonomy" id="13658"/>
    <lineage>
        <taxon>Eukaryota</taxon>
        <taxon>Metazoa</taxon>
        <taxon>Ecdysozoa</taxon>
        <taxon>Nematoda</taxon>
        <taxon>Enoplea</taxon>
        <taxon>Dorylaimia</taxon>
        <taxon>Mermithida</taxon>
        <taxon>Mermithoidea</taxon>
        <taxon>Mermithidae</taxon>
        <taxon>Romanomermis</taxon>
    </lineage>
</organism>
<evidence type="ECO:0000313" key="3">
    <source>
        <dbReference type="Proteomes" id="UP000887565"/>
    </source>
</evidence>
<dbReference type="Pfam" id="PF01607">
    <property type="entry name" value="CBM_14"/>
    <property type="match status" value="1"/>
</dbReference>
<accession>A0A915L796</accession>
<keyword evidence="3" id="KW-1185">Reference proteome</keyword>
<feature type="compositionally biased region" description="Low complexity" evidence="1">
    <location>
        <begin position="304"/>
        <end position="322"/>
    </location>
</feature>
<dbReference type="Gene3D" id="3.20.20.80">
    <property type="entry name" value="Glycosidases"/>
    <property type="match status" value="1"/>
</dbReference>
<feature type="compositionally biased region" description="Low complexity" evidence="1">
    <location>
        <begin position="169"/>
        <end position="179"/>
    </location>
</feature>
<dbReference type="GO" id="GO:0005576">
    <property type="term" value="C:extracellular region"/>
    <property type="evidence" value="ECO:0007669"/>
    <property type="project" value="InterPro"/>
</dbReference>
<evidence type="ECO:0000313" key="4">
    <source>
        <dbReference type="WBParaSite" id="nRc.2.0.1.t46909-RA"/>
    </source>
</evidence>
<feature type="compositionally biased region" description="Low complexity" evidence="1">
    <location>
        <begin position="386"/>
        <end position="395"/>
    </location>
</feature>
<dbReference type="AlphaFoldDB" id="A0A915L796"/>